<evidence type="ECO:0000313" key="3">
    <source>
        <dbReference type="EMBL" id="KAG0490273.1"/>
    </source>
</evidence>
<dbReference type="AlphaFoldDB" id="A0A835RDR9"/>
<gene>
    <name evidence="3" type="ORF">HPP92_007136</name>
    <name evidence="2" type="ORF">HPP92_007374</name>
</gene>
<organism evidence="2 4">
    <name type="scientific">Vanilla planifolia</name>
    <name type="common">Vanilla</name>
    <dbReference type="NCBI Taxonomy" id="51239"/>
    <lineage>
        <taxon>Eukaryota</taxon>
        <taxon>Viridiplantae</taxon>
        <taxon>Streptophyta</taxon>
        <taxon>Embryophyta</taxon>
        <taxon>Tracheophyta</taxon>
        <taxon>Spermatophyta</taxon>
        <taxon>Magnoliopsida</taxon>
        <taxon>Liliopsida</taxon>
        <taxon>Asparagales</taxon>
        <taxon>Orchidaceae</taxon>
        <taxon>Vanilloideae</taxon>
        <taxon>Vanilleae</taxon>
        <taxon>Vanilla</taxon>
    </lineage>
</organism>
<evidence type="ECO:0000313" key="5">
    <source>
        <dbReference type="Proteomes" id="UP000639772"/>
    </source>
</evidence>
<dbReference type="Proteomes" id="UP000636800">
    <property type="component" value="Chromosome 3"/>
</dbReference>
<dbReference type="EMBL" id="JADCNM010000003">
    <property type="protein sequence ID" value="KAG0490273.1"/>
    <property type="molecule type" value="Genomic_DNA"/>
</dbReference>
<keyword evidence="1" id="KW-0812">Transmembrane</keyword>
<dbReference type="Proteomes" id="UP000639772">
    <property type="component" value="Chromosome 3"/>
</dbReference>
<proteinExistence type="predicted"/>
<evidence type="ECO:0000313" key="2">
    <source>
        <dbReference type="EMBL" id="KAG0488563.1"/>
    </source>
</evidence>
<feature type="transmembrane region" description="Helical" evidence="1">
    <location>
        <begin position="269"/>
        <end position="287"/>
    </location>
</feature>
<keyword evidence="1" id="KW-0472">Membrane</keyword>
<comment type="caution">
    <text evidence="2">The sequence shown here is derived from an EMBL/GenBank/DDBJ whole genome shotgun (WGS) entry which is preliminary data.</text>
</comment>
<keyword evidence="1" id="KW-1133">Transmembrane helix</keyword>
<dbReference type="PANTHER" id="PTHR37726:SF1">
    <property type="entry name" value="TRANSMEMBRANE PROTEIN"/>
    <property type="match status" value="1"/>
</dbReference>
<feature type="transmembrane region" description="Helical" evidence="1">
    <location>
        <begin position="243"/>
        <end position="263"/>
    </location>
</feature>
<dbReference type="PANTHER" id="PTHR37726">
    <property type="entry name" value="TRANSMEMBRANE PROTEIN"/>
    <property type="match status" value="1"/>
</dbReference>
<keyword evidence="4" id="KW-1185">Reference proteome</keyword>
<feature type="transmembrane region" description="Helical" evidence="1">
    <location>
        <begin position="116"/>
        <end position="137"/>
    </location>
</feature>
<feature type="transmembrane region" description="Helical" evidence="1">
    <location>
        <begin position="91"/>
        <end position="110"/>
    </location>
</feature>
<feature type="transmembrane region" description="Helical" evidence="1">
    <location>
        <begin position="51"/>
        <end position="70"/>
    </location>
</feature>
<accession>A0A835RDR9</accession>
<dbReference type="EMBL" id="JADCNL010000003">
    <property type="protein sequence ID" value="KAG0488563.1"/>
    <property type="molecule type" value="Genomic_DNA"/>
</dbReference>
<sequence length="317" mass="35059">MEELLHEWAVNNISTVFFKCTRWQVEETADLLNCPFHYFCDSWYAGNYPPIVDLSVLLVAVGSFLSAAAFTVLEFKGCGESFGPRNFKRRYFLPSGPVVLPLMLVALANGQKIDTLFPLSQVGPSLLLLIYVSALAFENKADRRNTRVAVLEASTVSGILHASLYLDSIVLPYYTGLDALASSVFSGECPMCVCRKEDLVAGGRLVSYRGCSKTMLAIVAALFSRMVCRIIGEGMSALLLKLLLEAIGWLYAAADAVYLMIIVPQGSHVLGTMAYGLVCALILSNVFRRLYGLCRWLEARRHMERKEDIGFIVLEIV</sequence>
<evidence type="ECO:0000256" key="1">
    <source>
        <dbReference type="SAM" id="Phobius"/>
    </source>
</evidence>
<protein>
    <submittedName>
        <fullName evidence="2">Uncharacterized protein</fullName>
    </submittedName>
</protein>
<reference evidence="4 5" key="1">
    <citation type="journal article" date="2020" name="Nat. Food">
        <title>A phased Vanilla planifolia genome enables genetic improvement of flavour and production.</title>
        <authorList>
            <person name="Hasing T."/>
            <person name="Tang H."/>
            <person name="Brym M."/>
            <person name="Khazi F."/>
            <person name="Huang T."/>
            <person name="Chambers A.H."/>
        </authorList>
    </citation>
    <scope>NUCLEOTIDE SEQUENCE [LARGE SCALE GENOMIC DNA]</scope>
    <source>
        <tissue evidence="2">Leaf</tissue>
    </source>
</reference>
<name>A0A835RDR9_VANPL</name>
<evidence type="ECO:0000313" key="4">
    <source>
        <dbReference type="Proteomes" id="UP000636800"/>
    </source>
</evidence>
<dbReference type="OrthoDB" id="657942at2759"/>